<organism evidence="1 2">
    <name type="scientific">Flavisolibacter tropicus</name>
    <dbReference type="NCBI Taxonomy" id="1492898"/>
    <lineage>
        <taxon>Bacteria</taxon>
        <taxon>Pseudomonadati</taxon>
        <taxon>Bacteroidota</taxon>
        <taxon>Chitinophagia</taxon>
        <taxon>Chitinophagales</taxon>
        <taxon>Chitinophagaceae</taxon>
        <taxon>Flavisolibacter</taxon>
    </lineage>
</organism>
<proteinExistence type="predicted"/>
<dbReference type="PROSITE" id="PS51257">
    <property type="entry name" value="PROKAR_LIPOPROTEIN"/>
    <property type="match status" value="1"/>
</dbReference>
<name>A0A172TQS1_9BACT</name>
<evidence type="ECO:0000313" key="2">
    <source>
        <dbReference type="Proteomes" id="UP000077177"/>
    </source>
</evidence>
<evidence type="ECO:0000313" key="1">
    <source>
        <dbReference type="EMBL" id="ANE49332.1"/>
    </source>
</evidence>
<keyword evidence="2" id="KW-1185">Reference proteome</keyword>
<accession>A0A172TQS1</accession>
<gene>
    <name evidence="1" type="ORF">SY85_01255</name>
</gene>
<evidence type="ECO:0008006" key="3">
    <source>
        <dbReference type="Google" id="ProtNLM"/>
    </source>
</evidence>
<reference evidence="2" key="1">
    <citation type="submission" date="2015-01" db="EMBL/GenBank/DDBJ databases">
        <title>Flavisolibacter sp./LCS9/ whole genome sequencing.</title>
        <authorList>
            <person name="Kim M.K."/>
            <person name="Srinivasan S."/>
            <person name="Lee J.-J."/>
        </authorList>
    </citation>
    <scope>NUCLEOTIDE SEQUENCE [LARGE SCALE GENOMIC DNA]</scope>
    <source>
        <strain evidence="2">LCS9</strain>
    </source>
</reference>
<protein>
    <recommendedName>
        <fullName evidence="3">Lipoprotein</fullName>
    </recommendedName>
</protein>
<dbReference type="STRING" id="1492898.SY85_01255"/>
<sequence length="141" mass="16020">MGQMKNMRLVTLFFALLLVVLTGCDKLEKNKEFAATYKGTFVRTEGTTLSNEIVANVTLNFTKNTFSGLSDRRNYPAICSGKFSISQSKLMVTNSCYFTADFDWALVFNGEYNYELKGNHLKIWRSYGNGSKDVYELTKVE</sequence>
<reference evidence="1 2" key="2">
    <citation type="journal article" date="2016" name="Int. J. Syst. Evol. Microbiol.">
        <title>Flavisolibacter tropicus sp. nov., isolated from tropical soil.</title>
        <authorList>
            <person name="Lee J.J."/>
            <person name="Kang M.S."/>
            <person name="Kim G.S."/>
            <person name="Lee C.S."/>
            <person name="Lim S."/>
            <person name="Lee J."/>
            <person name="Roh S.H."/>
            <person name="Kang H."/>
            <person name="Ha J.M."/>
            <person name="Bae S."/>
            <person name="Jung H.Y."/>
            <person name="Kim M.K."/>
        </authorList>
    </citation>
    <scope>NUCLEOTIDE SEQUENCE [LARGE SCALE GENOMIC DNA]</scope>
    <source>
        <strain evidence="1 2">LCS9</strain>
    </source>
</reference>
<dbReference type="AlphaFoldDB" id="A0A172TQS1"/>
<dbReference type="EMBL" id="CP011390">
    <property type="protein sequence ID" value="ANE49332.1"/>
    <property type="molecule type" value="Genomic_DNA"/>
</dbReference>
<dbReference type="KEGG" id="fla:SY85_01255"/>
<dbReference type="Proteomes" id="UP000077177">
    <property type="component" value="Chromosome"/>
</dbReference>